<evidence type="ECO:0000313" key="5">
    <source>
        <dbReference type="Proteomes" id="UP001501822"/>
    </source>
</evidence>
<evidence type="ECO:0000256" key="1">
    <source>
        <dbReference type="ARBA" id="ARBA00010515"/>
    </source>
</evidence>
<dbReference type="PANTHER" id="PTHR48081:SF30">
    <property type="entry name" value="ACETYL-HYDROLASE LIPR-RELATED"/>
    <property type="match status" value="1"/>
</dbReference>
<reference evidence="5" key="1">
    <citation type="journal article" date="2019" name="Int. J. Syst. Evol. Microbiol.">
        <title>The Global Catalogue of Microorganisms (GCM) 10K type strain sequencing project: providing services to taxonomists for standard genome sequencing and annotation.</title>
        <authorList>
            <consortium name="The Broad Institute Genomics Platform"/>
            <consortium name="The Broad Institute Genome Sequencing Center for Infectious Disease"/>
            <person name="Wu L."/>
            <person name="Ma J."/>
        </authorList>
    </citation>
    <scope>NUCLEOTIDE SEQUENCE [LARGE SCALE GENOMIC DNA]</scope>
    <source>
        <strain evidence="5">JCM 3146</strain>
    </source>
</reference>
<dbReference type="InterPro" id="IPR002168">
    <property type="entry name" value="Lipase_GDXG_HIS_AS"/>
</dbReference>
<keyword evidence="5" id="KW-1185">Reference proteome</keyword>
<protein>
    <submittedName>
        <fullName evidence="4">Alpha/beta hydrolase</fullName>
    </submittedName>
</protein>
<dbReference type="Proteomes" id="UP001501822">
    <property type="component" value="Unassembled WGS sequence"/>
</dbReference>
<keyword evidence="2 4" id="KW-0378">Hydrolase</keyword>
<dbReference type="EMBL" id="BAAABM010000016">
    <property type="protein sequence ID" value="GAA0334440.1"/>
    <property type="molecule type" value="Genomic_DNA"/>
</dbReference>
<evidence type="ECO:0000256" key="2">
    <source>
        <dbReference type="ARBA" id="ARBA00022801"/>
    </source>
</evidence>
<accession>A0ABP3G3B2</accession>
<dbReference type="InterPro" id="IPR013094">
    <property type="entry name" value="AB_hydrolase_3"/>
</dbReference>
<organism evidence="4 5">
    <name type="scientific">Actinoallomurus spadix</name>
    <dbReference type="NCBI Taxonomy" id="79912"/>
    <lineage>
        <taxon>Bacteria</taxon>
        <taxon>Bacillati</taxon>
        <taxon>Actinomycetota</taxon>
        <taxon>Actinomycetes</taxon>
        <taxon>Streptosporangiales</taxon>
        <taxon>Thermomonosporaceae</taxon>
        <taxon>Actinoallomurus</taxon>
    </lineage>
</organism>
<dbReference type="RefSeq" id="WP_252802761.1">
    <property type="nucleotide sequence ID" value="NZ_BAAABM010000016.1"/>
</dbReference>
<dbReference type="Gene3D" id="3.40.50.1820">
    <property type="entry name" value="alpha/beta hydrolase"/>
    <property type="match status" value="1"/>
</dbReference>
<dbReference type="SUPFAM" id="SSF53474">
    <property type="entry name" value="alpha/beta-Hydrolases"/>
    <property type="match status" value="1"/>
</dbReference>
<dbReference type="InterPro" id="IPR029058">
    <property type="entry name" value="AB_hydrolase_fold"/>
</dbReference>
<name>A0ABP3G3B2_9ACTN</name>
<gene>
    <name evidence="4" type="ORF">GCM10010151_25200</name>
</gene>
<comment type="caution">
    <text evidence="4">The sequence shown here is derived from an EMBL/GenBank/DDBJ whole genome shotgun (WGS) entry which is preliminary data.</text>
</comment>
<feature type="domain" description="Alpha/beta hydrolase fold-3" evidence="3">
    <location>
        <begin position="101"/>
        <end position="302"/>
    </location>
</feature>
<evidence type="ECO:0000313" key="4">
    <source>
        <dbReference type="EMBL" id="GAA0334440.1"/>
    </source>
</evidence>
<proteinExistence type="inferred from homology"/>
<dbReference type="GO" id="GO:0016787">
    <property type="term" value="F:hydrolase activity"/>
    <property type="evidence" value="ECO:0007669"/>
    <property type="project" value="UniProtKB-KW"/>
</dbReference>
<dbReference type="PANTHER" id="PTHR48081">
    <property type="entry name" value="AB HYDROLASE SUPERFAMILY PROTEIN C4A8.06C"/>
    <property type="match status" value="1"/>
</dbReference>
<sequence length="335" mass="36268">MTHVTDAELPPYERTPSSQSRALATAIRLGVRPFSGRVKGGPAGIRVWRTLLGAGSHCLRADPRIHVEPFSDPCVDLPQIGRPVRGEWLRPPGGDASRGVVLYLHGGAYAICSPRTHRAITTRLAMDTGLPVFAPRYRQAPEHPFPAAFEDALDAYRLLLARGIPPERITLVGDSSGGHLAASLTGEACRTDLPTPGKVVLFSPWIDLTGELAMSSAMLRRDPFIVPAVATRFGRLYVGTGDWNDPRLSILSCGSADLPPFLIQVGGIEVLRDEAERFADVLAEAGADYELQVWPGQMHVFQMFNGLIPEAGEAMREAARFIRRDVGHGSVPEAA</sequence>
<comment type="similarity">
    <text evidence="1">Belongs to the 'GDXG' lipolytic enzyme family.</text>
</comment>
<dbReference type="PROSITE" id="PS01173">
    <property type="entry name" value="LIPASE_GDXG_HIS"/>
    <property type="match status" value="1"/>
</dbReference>
<evidence type="ECO:0000259" key="3">
    <source>
        <dbReference type="Pfam" id="PF07859"/>
    </source>
</evidence>
<dbReference type="Pfam" id="PF07859">
    <property type="entry name" value="Abhydrolase_3"/>
    <property type="match status" value="1"/>
</dbReference>
<dbReference type="InterPro" id="IPR050300">
    <property type="entry name" value="GDXG_lipolytic_enzyme"/>
</dbReference>